<reference evidence="14" key="1">
    <citation type="journal article" date="2021" name="Open Biol.">
        <title>Shared evolutionary footprints suggest mitochondrial oxidative damage underlies multiple complex I losses in fungi.</title>
        <authorList>
            <person name="Schikora-Tamarit M.A."/>
            <person name="Marcet-Houben M."/>
            <person name="Nosek J."/>
            <person name="Gabaldon T."/>
        </authorList>
    </citation>
    <scope>NUCLEOTIDE SEQUENCE</scope>
    <source>
        <strain evidence="14">CBS6341</strain>
    </source>
</reference>
<dbReference type="InterPro" id="IPR032190">
    <property type="entry name" value="NPC1_N"/>
</dbReference>
<dbReference type="GO" id="GO:0016020">
    <property type="term" value="C:membrane"/>
    <property type="evidence" value="ECO:0007669"/>
    <property type="project" value="TreeGrafter"/>
</dbReference>
<comment type="subcellular location">
    <subcellularLocation>
        <location evidence="1">Endomembrane system</location>
        <topology evidence="1">Multi-pass membrane protein</topology>
    </subcellularLocation>
</comment>
<feature type="domain" description="SSD" evidence="13">
    <location>
        <begin position="559"/>
        <end position="721"/>
    </location>
</feature>
<feature type="transmembrane region" description="Helical" evidence="12">
    <location>
        <begin position="619"/>
        <end position="639"/>
    </location>
</feature>
<feature type="transmembrane region" description="Helical" evidence="12">
    <location>
        <begin position="1171"/>
        <end position="1194"/>
    </location>
</feature>
<dbReference type="PANTHER" id="PTHR45727">
    <property type="entry name" value="NPC INTRACELLULAR CHOLESTEROL TRANSPORTER 1"/>
    <property type="match status" value="1"/>
</dbReference>
<evidence type="ECO:0000256" key="2">
    <source>
        <dbReference type="ARBA" id="ARBA00005585"/>
    </source>
</evidence>
<keyword evidence="15" id="KW-1185">Reference proteome</keyword>
<dbReference type="GO" id="GO:0006629">
    <property type="term" value="P:lipid metabolic process"/>
    <property type="evidence" value="ECO:0007669"/>
    <property type="project" value="UniProtKB-KW"/>
</dbReference>
<dbReference type="OrthoDB" id="6510177at2759"/>
<evidence type="ECO:0000256" key="12">
    <source>
        <dbReference type="SAM" id="Phobius"/>
    </source>
</evidence>
<dbReference type="InterPro" id="IPR000731">
    <property type="entry name" value="SSD"/>
</dbReference>
<keyword evidence="7" id="KW-0445">Lipid transport</keyword>
<evidence type="ECO:0000256" key="6">
    <source>
        <dbReference type="ARBA" id="ARBA00022989"/>
    </source>
</evidence>
<dbReference type="GO" id="GO:0032934">
    <property type="term" value="F:sterol binding"/>
    <property type="evidence" value="ECO:0007669"/>
    <property type="project" value="TreeGrafter"/>
</dbReference>
<reference evidence="14" key="2">
    <citation type="submission" date="2021-01" db="EMBL/GenBank/DDBJ databases">
        <authorList>
            <person name="Schikora-Tamarit M.A."/>
        </authorList>
    </citation>
    <scope>NUCLEOTIDE SEQUENCE</scope>
    <source>
        <strain evidence="14">CBS6341</strain>
    </source>
</reference>
<dbReference type="PANTHER" id="PTHR45727:SF2">
    <property type="entry name" value="NPC INTRACELLULAR CHOLESTEROL TRANSPORTER 1"/>
    <property type="match status" value="1"/>
</dbReference>
<name>A0A9P8PRV6_9ASCO</name>
<feature type="transmembrane region" description="Helical" evidence="12">
    <location>
        <begin position="258"/>
        <end position="279"/>
    </location>
</feature>
<comment type="caution">
    <text evidence="14">The sequence shown here is derived from an EMBL/GenBank/DDBJ whole genome shotgun (WGS) entry which is preliminary data.</text>
</comment>
<organism evidence="14 15">
    <name type="scientific">Wickerhamomyces mucosus</name>
    <dbReference type="NCBI Taxonomy" id="1378264"/>
    <lineage>
        <taxon>Eukaryota</taxon>
        <taxon>Fungi</taxon>
        <taxon>Dikarya</taxon>
        <taxon>Ascomycota</taxon>
        <taxon>Saccharomycotina</taxon>
        <taxon>Saccharomycetes</taxon>
        <taxon>Phaffomycetales</taxon>
        <taxon>Wickerhamomycetaceae</taxon>
        <taxon>Wickerhamomyces</taxon>
    </lineage>
</organism>
<feature type="transmembrane region" description="Helical" evidence="12">
    <location>
        <begin position="1063"/>
        <end position="1084"/>
    </location>
</feature>
<keyword evidence="8" id="KW-0443">Lipid metabolism</keyword>
<dbReference type="InterPro" id="IPR053958">
    <property type="entry name" value="HMGCR/SNAP/NPC1-like_SSD"/>
</dbReference>
<dbReference type="FunFam" id="1.20.1640.10:FF:000029">
    <property type="entry name" value="Putative Patched sphingolipid transporter"/>
    <property type="match status" value="1"/>
</dbReference>
<dbReference type="Pfam" id="PF12349">
    <property type="entry name" value="Sterol-sensing"/>
    <property type="match status" value="1"/>
</dbReference>
<dbReference type="AlphaFoldDB" id="A0A9P8PRV6"/>
<dbReference type="FunFam" id="1.20.1640.10:FF:000008">
    <property type="entry name" value="NPC intracellular cholesterol transporter 1"/>
    <property type="match status" value="1"/>
</dbReference>
<keyword evidence="10" id="KW-1015">Disulfide bond</keyword>
<dbReference type="EMBL" id="JAEUBF010000544">
    <property type="protein sequence ID" value="KAH3677177.1"/>
    <property type="molecule type" value="Genomic_DNA"/>
</dbReference>
<evidence type="ECO:0000313" key="14">
    <source>
        <dbReference type="EMBL" id="KAH3677177.1"/>
    </source>
</evidence>
<dbReference type="Proteomes" id="UP000769528">
    <property type="component" value="Unassembled WGS sequence"/>
</dbReference>
<keyword evidence="9 12" id="KW-0472">Membrane</keyword>
<evidence type="ECO:0000256" key="5">
    <source>
        <dbReference type="ARBA" id="ARBA00022729"/>
    </source>
</evidence>
<protein>
    <recommendedName>
        <fullName evidence="13">SSD domain-containing protein</fullName>
    </recommendedName>
</protein>
<feature type="transmembrane region" description="Helical" evidence="12">
    <location>
        <begin position="696"/>
        <end position="721"/>
    </location>
</feature>
<dbReference type="GO" id="GO:0015918">
    <property type="term" value="P:sterol transport"/>
    <property type="evidence" value="ECO:0007669"/>
    <property type="project" value="UniProtKB-ARBA"/>
</dbReference>
<keyword evidence="11" id="KW-0325">Glycoprotein</keyword>
<dbReference type="Gene3D" id="1.20.1640.10">
    <property type="entry name" value="Multidrug efflux transporter AcrB transmembrane domain"/>
    <property type="match status" value="2"/>
</dbReference>
<feature type="transmembrane region" description="Helical" evidence="12">
    <location>
        <begin position="1024"/>
        <end position="1051"/>
    </location>
</feature>
<dbReference type="SUPFAM" id="SSF82866">
    <property type="entry name" value="Multidrug efflux transporter AcrB transmembrane domain"/>
    <property type="match status" value="2"/>
</dbReference>
<evidence type="ECO:0000256" key="10">
    <source>
        <dbReference type="ARBA" id="ARBA00023157"/>
    </source>
</evidence>
<evidence type="ECO:0000256" key="7">
    <source>
        <dbReference type="ARBA" id="ARBA00023055"/>
    </source>
</evidence>
<feature type="transmembrane region" description="Helical" evidence="12">
    <location>
        <begin position="1090"/>
        <end position="1110"/>
    </location>
</feature>
<evidence type="ECO:0000259" key="13">
    <source>
        <dbReference type="PROSITE" id="PS50156"/>
    </source>
</evidence>
<feature type="transmembrane region" description="Helical" evidence="12">
    <location>
        <begin position="562"/>
        <end position="584"/>
    </location>
</feature>
<comment type="similarity">
    <text evidence="2">Belongs to the patched family.</text>
</comment>
<feature type="transmembrane region" description="Helical" evidence="12">
    <location>
        <begin position="780"/>
        <end position="797"/>
    </location>
</feature>
<keyword evidence="4 12" id="KW-0812">Transmembrane</keyword>
<evidence type="ECO:0000256" key="1">
    <source>
        <dbReference type="ARBA" id="ARBA00004127"/>
    </source>
</evidence>
<feature type="transmembrane region" description="Helical" evidence="12">
    <location>
        <begin position="591"/>
        <end position="613"/>
    </location>
</feature>
<accession>A0A9P8PRV6</accession>
<evidence type="ECO:0000256" key="11">
    <source>
        <dbReference type="ARBA" id="ARBA00023180"/>
    </source>
</evidence>
<proteinExistence type="inferred from homology"/>
<evidence type="ECO:0000256" key="8">
    <source>
        <dbReference type="ARBA" id="ARBA00023098"/>
    </source>
</evidence>
<evidence type="ECO:0000256" key="9">
    <source>
        <dbReference type="ARBA" id="ARBA00023136"/>
    </source>
</evidence>
<gene>
    <name evidence="14" type="ORF">WICMUC_001758</name>
</gene>
<feature type="transmembrane region" description="Helical" evidence="12">
    <location>
        <begin position="327"/>
        <end position="356"/>
    </location>
</feature>
<evidence type="ECO:0000256" key="3">
    <source>
        <dbReference type="ARBA" id="ARBA00022448"/>
    </source>
</evidence>
<keyword evidence="5" id="KW-0732">Signal</keyword>
<keyword evidence="6 12" id="KW-1133">Transmembrane helix</keyword>
<dbReference type="GO" id="GO:0012505">
    <property type="term" value="C:endomembrane system"/>
    <property type="evidence" value="ECO:0007669"/>
    <property type="project" value="UniProtKB-SubCell"/>
</dbReference>
<sequence length="1220" mass="137175">MNLSILNIVYFYLILGYFPLYTLAKEGVCSIYGNCGKNSLFGAELPCPVNQKAQAATQDQIDELTQLCGTEWQNNNAICCTSEQINSLKENLRKADSLISSCPACQKNFRNLFCQFTCSPNQSDFIAVTKQSKSLEGNPIVSEVEFSINDEMASNFYESCKNIKFSATNGFAMDLIGGGAKNYKEFLKFLGDEKPLLGGSPFQINFEYDSSHESELNDTVYGCNDEIYRCSCSDCPDICPVLDEVDGGNCKVGILPCFTFSIIFIYSVLIIVFTGFKFYKQSNRKIQLLEGSPFLEPNNSSDLPAIITSRNEVYALNNFFESSFSKLAIYCSTYPATVLSITIVITGLLSSCIYFFGQLEKNPINLWVSSDAEAFQQKITFDTKFGPFYRNEQIYIVSDDNFVLTDDVVNWWFKIEQEIQSLSVDDIVFDDLCFKPTEDSSCVIESFAQYFQDYYLPENWKEVLRDCTTSPVNCLPSFQQPLKKELLFGGYQNEDPLTSKAIVVTFLLNNHKDDNDDAIRWEILLEEYLKNLTPPEGTRISFNTEPSLESELNKSTNTDAKIIVISYFVMFLYASISLGGSFNLLKTRFTLGLSGIIIVLLSVTSSAGLFSLIGIKSTLIIAEVIPFLILAVGVDNIFLITHELKLINFAYPNEDVPFRVSKAVGRMGPSILLSSSSQLLTFSLASLVSMPAVRNFALYSAGAVLFNCVLQLTAFISLLSLDQLRIDQGRLDLFPCFRYRDSVRVDEVSEFLENQNVESENFFDKILESYSPIILRFKKLVIGVFIAWTSISLAVLPKIQFGLDQRIAIPQGSYLIDYYNDVYKYLNVGPPVYFVVQDLDLTRRENQQKVCGKFTTCNEFSLSNILEQERKRSNVSTINDPVASWIDDFLTFLNPELDECCRVKKSDKDQTCSPHAPARQCQACYFDKSWDYTMDGFPEDEDFLKYFNIWINSPSDPCPLGGKAPYSSSIAYDKNGISASVFRTSHTPLRSQDDFIVAYEESLRITNELRNHLKHNDIFAYSPFYIFFVQYTSIIKLTFTLLTIALAIIFLNSTILLGSLRSSLVLIFTVSIILINIGGTMALWNISLNAVSLVNLVICVGLGFEFCVHITRAFIVSDKDSRLNNVNFRAYNAITGVGGAVFGGICTTKFIGVAVLAFTKSKIFEVYYFRMWLSLVLIGSLHALIFLPVMLSAVGGKRYIYSENSTGIADDLANRLNDIE</sequence>
<evidence type="ECO:0000256" key="4">
    <source>
        <dbReference type="ARBA" id="ARBA00022692"/>
    </source>
</evidence>
<keyword evidence="3" id="KW-0813">Transport</keyword>
<feature type="transmembrane region" description="Helical" evidence="12">
    <location>
        <begin position="1131"/>
        <end position="1159"/>
    </location>
</feature>
<dbReference type="Pfam" id="PF16414">
    <property type="entry name" value="NPC1_N"/>
    <property type="match status" value="1"/>
</dbReference>
<dbReference type="PROSITE" id="PS50156">
    <property type="entry name" value="SSD"/>
    <property type="match status" value="1"/>
</dbReference>
<evidence type="ECO:0000313" key="15">
    <source>
        <dbReference type="Proteomes" id="UP000769528"/>
    </source>
</evidence>
<dbReference type="InterPro" id="IPR053956">
    <property type="entry name" value="NPC1_MLD"/>
</dbReference>
<dbReference type="Pfam" id="PF22314">
    <property type="entry name" value="NPC1_MLD"/>
    <property type="match status" value="1"/>
</dbReference>